<evidence type="ECO:0000256" key="8">
    <source>
        <dbReference type="ARBA" id="ARBA00022776"/>
    </source>
</evidence>
<protein>
    <recommendedName>
        <fullName evidence="4 11">Condensin complex subunit 2</fullName>
    </recommendedName>
</protein>
<dbReference type="PANTHER" id="PTHR13108">
    <property type="entry name" value="CONDENSIN COMPLEX SUBUNIT 2"/>
    <property type="match status" value="1"/>
</dbReference>
<evidence type="ECO:0000313" key="13">
    <source>
        <dbReference type="EMBL" id="CEG00253.1"/>
    </source>
</evidence>
<keyword evidence="5" id="KW-0158">Chromosome</keyword>
<dbReference type="InterPro" id="IPR022816">
    <property type="entry name" value="Condensin_barren_su2"/>
</dbReference>
<dbReference type="KEGG" id="ota:OT_ostta16g00210"/>
<reference evidence="13 14" key="2">
    <citation type="journal article" date="2014" name="BMC Genomics">
        <title>An improved genome of the model marine alga Ostreococcus tauri unfolds by assessing Illumina de novo assemblies.</title>
        <authorList>
            <person name="Blanc-Mathieu R."/>
            <person name="Verhelst B."/>
            <person name="Derelle E."/>
            <person name="Rombauts S."/>
            <person name="Bouget F.Y."/>
            <person name="Carre I."/>
            <person name="Chateau A."/>
            <person name="Eyre-Walker A."/>
            <person name="Grimsley N."/>
            <person name="Moreau H."/>
            <person name="Piegu B."/>
            <person name="Rivals E."/>
            <person name="Schackwitz W."/>
            <person name="Van de Peer Y."/>
            <person name="Piganeau G."/>
        </authorList>
    </citation>
    <scope>NUCLEOTIDE SEQUENCE [LARGE SCALE GENOMIC DNA]</scope>
    <source>
        <strain evidence="14">OTTH 0595 / CCAP 157/2 / RCC745</strain>
    </source>
</reference>
<keyword evidence="10 11" id="KW-0131">Cell cycle</keyword>
<name>A0A096P8D7_OSTTA</name>
<evidence type="ECO:0000256" key="4">
    <source>
        <dbReference type="ARBA" id="ARBA00016065"/>
    </source>
</evidence>
<feature type="region of interest" description="Disordered" evidence="12">
    <location>
        <begin position="364"/>
        <end position="396"/>
    </location>
</feature>
<feature type="region of interest" description="Disordered" evidence="12">
    <location>
        <begin position="426"/>
        <end position="469"/>
    </location>
</feature>
<evidence type="ECO:0000256" key="1">
    <source>
        <dbReference type="ARBA" id="ARBA00004286"/>
    </source>
</evidence>
<keyword evidence="6" id="KW-0963">Cytoplasm</keyword>
<dbReference type="FunCoup" id="A0A096P8D7">
    <property type="interactions" value="1127"/>
</dbReference>
<comment type="subcellular location">
    <subcellularLocation>
        <location evidence="1">Chromosome</location>
    </subcellularLocation>
    <subcellularLocation>
        <location evidence="2">Cytoplasm</location>
    </subcellularLocation>
</comment>
<feature type="region of interest" description="Disordered" evidence="12">
    <location>
        <begin position="177"/>
        <end position="228"/>
    </location>
</feature>
<dbReference type="STRING" id="70448.A0A096P8D7"/>
<evidence type="ECO:0000256" key="6">
    <source>
        <dbReference type="ARBA" id="ARBA00022490"/>
    </source>
</evidence>
<dbReference type="GO" id="GO:0000796">
    <property type="term" value="C:condensin complex"/>
    <property type="evidence" value="ECO:0007669"/>
    <property type="project" value="InterPro"/>
</dbReference>
<sequence length="679" mass="74248">MSGVLTPHNQKIKSKARNKTPLSKSPHPVGLLSPNDDQLERQKSLLSREAEEAMRRDFAKELDENAESAPVKKPSKLEELTDAASAGPRPVKKLSAEAVLSLYTNCIKLASENKINSKNTWSLALIDHISDIVKNEKDEDNQTNFQKASCTLEAGVKIYASRVDSFHNETFKMLGGMNKVSSNGEEEEDARQGLGDGAEGSQLPEDGEGMKTKKRRAAVNTLEQPEAHSMKQLDETLVVDPLFQKTSAMFDEGGASGLLLTNLSVHKGCNICFDSEEVPDYTKGDEVLTAGTLDLSSLRSSIEVATSAMESISRITPSIDAIQTMLTEVTGVAPTKASEKTTEGESGSFFANSTLEGVNFAEYDDEEDDAEESPEDWAVGGDGFGDENWTEDGDRDRAVDDTVLSTQEGGLEWIVSSGLGGKMGWAGPSHWQFRAPPRPKQSPHGDEEGESRGQKKRGKGELTYDFENPTELDERRFELAVDEDDLLLASAPSASDTLLPPDLGYEASNLIKLFLKSQNVAGLVHYDLSMNQDMGEFASPPVDDPAEGEFDEGEELVGEAGGWYEAGEFDEDGDLIDAPRRVEKIEVNYARTAKQVNVRALKQTLWSNLEESTSHEEVHSFNEILREFPIDNPAGHVEDISVHMAFICALHLANEHGLVINSVPTMDDMCISNVPCEVK</sequence>
<dbReference type="GO" id="GO:0003682">
    <property type="term" value="F:chromatin binding"/>
    <property type="evidence" value="ECO:0007669"/>
    <property type="project" value="TreeGrafter"/>
</dbReference>
<comment type="similarity">
    <text evidence="3 11">Belongs to the CND2 (condensin subunit 2) family.</text>
</comment>
<keyword evidence="9 11" id="KW-0226">DNA condensation</keyword>
<dbReference type="PIRSF" id="PIRSF017126">
    <property type="entry name" value="Condensin_H"/>
    <property type="match status" value="1"/>
</dbReference>
<comment type="caution">
    <text evidence="13">The sequence shown here is derived from an EMBL/GenBank/DDBJ whole genome shotgun (WGS) entry which is preliminary data.</text>
</comment>
<evidence type="ECO:0000256" key="7">
    <source>
        <dbReference type="ARBA" id="ARBA00022618"/>
    </source>
</evidence>
<keyword evidence="8 11" id="KW-0498">Mitosis</keyword>
<evidence type="ECO:0000313" key="14">
    <source>
        <dbReference type="Proteomes" id="UP000009170"/>
    </source>
</evidence>
<evidence type="ECO:0000256" key="10">
    <source>
        <dbReference type="ARBA" id="ARBA00023306"/>
    </source>
</evidence>
<dbReference type="EMBL" id="CAID01000016">
    <property type="protein sequence ID" value="CEG00253.1"/>
    <property type="molecule type" value="Genomic_DNA"/>
</dbReference>
<dbReference type="Proteomes" id="UP000009170">
    <property type="component" value="Unassembled WGS sequence"/>
</dbReference>
<dbReference type="OrthoDB" id="362021at2759"/>
<keyword evidence="14" id="KW-1185">Reference proteome</keyword>
<evidence type="ECO:0000256" key="12">
    <source>
        <dbReference type="SAM" id="MobiDB-lite"/>
    </source>
</evidence>
<dbReference type="PANTHER" id="PTHR13108:SF9">
    <property type="entry name" value="CONDENSIN COMPLEX SUBUNIT 2"/>
    <property type="match status" value="1"/>
</dbReference>
<feature type="compositionally biased region" description="Basic and acidic residues" evidence="12">
    <location>
        <begin position="443"/>
        <end position="453"/>
    </location>
</feature>
<evidence type="ECO:0000256" key="5">
    <source>
        <dbReference type="ARBA" id="ARBA00022454"/>
    </source>
</evidence>
<organism evidence="13 14">
    <name type="scientific">Ostreococcus tauri</name>
    <name type="common">Marine green alga</name>
    <dbReference type="NCBI Taxonomy" id="70448"/>
    <lineage>
        <taxon>Eukaryota</taxon>
        <taxon>Viridiplantae</taxon>
        <taxon>Chlorophyta</taxon>
        <taxon>Mamiellophyceae</taxon>
        <taxon>Mamiellales</taxon>
        <taxon>Bathycoccaceae</taxon>
        <taxon>Ostreococcus</taxon>
    </lineage>
</organism>
<dbReference type="AlphaFoldDB" id="A0A096P8D7"/>
<reference evidence="14" key="1">
    <citation type="journal article" date="2006" name="Proc. Natl. Acad. Sci. U.S.A.">
        <title>Genome analysis of the smallest free-living eukaryote Ostreococcus tauri unveils many unique features.</title>
        <authorList>
            <person name="Derelle E."/>
            <person name="Ferraz C."/>
            <person name="Rombauts S."/>
            <person name="Rouze P."/>
            <person name="Worden A.Z."/>
            <person name="Robbens S."/>
            <person name="Partensky F."/>
            <person name="Degroeve S."/>
            <person name="Echeynie S."/>
            <person name="Cooke R."/>
            <person name="Saeys Y."/>
            <person name="Wuyts J."/>
            <person name="Jabbari K."/>
            <person name="Bowler C."/>
            <person name="Panaud O."/>
            <person name="Piegu B."/>
            <person name="Ball S.G."/>
            <person name="Ral J.-P."/>
            <person name="Bouget F.-Y."/>
            <person name="Piganeau G."/>
            <person name="De Baets B."/>
            <person name="Picard A."/>
            <person name="Delseny M."/>
            <person name="Demaille J."/>
            <person name="Van de Peer Y."/>
            <person name="Moreau H."/>
        </authorList>
    </citation>
    <scope>NUCLEOTIDE SEQUENCE [LARGE SCALE GENOMIC DNA]</scope>
    <source>
        <strain evidence="14">OTTH 0595 / CCAP 157/2 / RCC745</strain>
    </source>
</reference>
<keyword evidence="7 11" id="KW-0132">Cell division</keyword>
<proteinExistence type="inferred from homology"/>
<gene>
    <name evidence="13" type="ORF">OT_ostta16g00210</name>
</gene>
<feature type="region of interest" description="Disordered" evidence="12">
    <location>
        <begin position="1"/>
        <end position="87"/>
    </location>
</feature>
<dbReference type="RefSeq" id="XP_003074324.2">
    <property type="nucleotide sequence ID" value="XM_003074277.2"/>
</dbReference>
<comment type="function">
    <text evidence="11">Regulatory subunit of the condensin complex, a complex required for conversion of interphase chromatin into mitotic-like condense chromosomes.</text>
</comment>
<dbReference type="Pfam" id="PF05786">
    <property type="entry name" value="Cnd2"/>
    <property type="match status" value="2"/>
</dbReference>
<dbReference type="GO" id="GO:0051301">
    <property type="term" value="P:cell division"/>
    <property type="evidence" value="ECO:0007669"/>
    <property type="project" value="UniProtKB-KW"/>
</dbReference>
<dbReference type="GO" id="GO:0005737">
    <property type="term" value="C:cytoplasm"/>
    <property type="evidence" value="ECO:0007669"/>
    <property type="project" value="UniProtKB-SubCell"/>
</dbReference>
<evidence type="ECO:0000256" key="9">
    <source>
        <dbReference type="ARBA" id="ARBA00023067"/>
    </source>
</evidence>
<evidence type="ECO:0000256" key="11">
    <source>
        <dbReference type="PIRNR" id="PIRNR017126"/>
    </source>
</evidence>
<evidence type="ECO:0000256" key="2">
    <source>
        <dbReference type="ARBA" id="ARBA00004496"/>
    </source>
</evidence>
<feature type="compositionally biased region" description="Basic and acidic residues" evidence="12">
    <location>
        <begin position="38"/>
        <end position="63"/>
    </location>
</feature>
<dbReference type="GeneID" id="9834861"/>
<feature type="compositionally biased region" description="Acidic residues" evidence="12">
    <location>
        <begin position="364"/>
        <end position="375"/>
    </location>
</feature>
<accession>A0A096P8D7</accession>
<evidence type="ECO:0000256" key="3">
    <source>
        <dbReference type="ARBA" id="ARBA00009471"/>
    </source>
</evidence>
<dbReference type="InParanoid" id="A0A096P8D7"/>
<dbReference type="GO" id="GO:0007076">
    <property type="term" value="P:mitotic chromosome condensation"/>
    <property type="evidence" value="ECO:0007669"/>
    <property type="project" value="InterPro"/>
</dbReference>